<comment type="caution">
    <text evidence="3">The sequence shown here is derived from an EMBL/GenBank/DDBJ whole genome shotgun (WGS) entry which is preliminary data.</text>
</comment>
<dbReference type="InterPro" id="IPR027007">
    <property type="entry name" value="C2_DOCK-type_domain"/>
</dbReference>
<feature type="domain" description="C2 DOCK-type" evidence="2">
    <location>
        <begin position="251"/>
        <end position="531"/>
    </location>
</feature>
<dbReference type="Proteomes" id="UP000288805">
    <property type="component" value="Unassembled WGS sequence"/>
</dbReference>
<name>A0A438GXT6_VITVI</name>
<dbReference type="Pfam" id="PF14429">
    <property type="entry name" value="DOCK-C2"/>
    <property type="match status" value="1"/>
</dbReference>
<gene>
    <name evidence="3" type="primary">SPK1_0</name>
    <name evidence="3" type="ORF">CK203_036897</name>
</gene>
<dbReference type="EMBL" id="QGNW01000319">
    <property type="protein sequence ID" value="RVW77034.1"/>
    <property type="molecule type" value="Genomic_DNA"/>
</dbReference>
<sequence length="708" mass="80650">MRSYNTIFHVKSMKELVVRDEERNPPCDLGFECAAEVEEVVSLPSSFVKFSSGLGVPIVGFEKEISSLLKKLQSRKERGVNGLGGKKKILLSSCFERKIRKLECSINYNSSLSTVRGKGRGFKEGVGVGLRKLLCPDPKRKVHKPVKGVLRLEIEKLQAGHADLENISESGSVTNDSIDPGDRIADSTFTKCPSNGSDGPQNSNSKWNFFDGKEIPRNGSNAFGYSDFNADDFQAFDFRSTTRNEPFLQLFHCLYVYPLTVSLSRKRNLFIRIELRKDDADARRQPLEGARCLTSEMAHTQVAVGARVACYHDEIKLFLPAIWTPMHHLLFTFFHVDLQTKLEAPKPKMKGGLGIRNFSILNRALLCKWSWRFAAERESFWKLVISSKYGEEEGGWISCEVREGYGVGLWKEIRKEGVLLFKNASFTVGDGRRVKFWKDIWCGNTPLCEAFPSLFAFAVSQDAWVEDCWDYMGDAGGWYPCFSRSFNDWELEAVASLLSVLQGKRLNVGLEDRVVWNASKNGIFSVKSLYNTLDSGGAVPFPWRIIWSPCVPTKVGFFAWEASWGKVLTQDHLKRRGWSLANRCFLCCDDEETINHILIHCPKAKVLWNLMFMMFRVNWVLQLTVKDTLLGWSDSFVDKKLGKIWRAAPLCLFWTMWKERNRIAFDNEALSIQRLKTSFVCNLFSWTKSCLDGEPHSLINFVDWLGSN</sequence>
<evidence type="ECO:0000313" key="4">
    <source>
        <dbReference type="Proteomes" id="UP000288805"/>
    </source>
</evidence>
<proteinExistence type="inferred from homology"/>
<dbReference type="PANTHER" id="PTHR23317:SF76">
    <property type="entry name" value="LD20667P"/>
    <property type="match status" value="1"/>
</dbReference>
<accession>A0A438GXT6</accession>
<evidence type="ECO:0000256" key="1">
    <source>
        <dbReference type="PROSITE-ProRule" id="PRU00983"/>
    </source>
</evidence>
<dbReference type="Pfam" id="PF13966">
    <property type="entry name" value="zf-RVT"/>
    <property type="match status" value="1"/>
</dbReference>
<dbReference type="InterPro" id="IPR035892">
    <property type="entry name" value="C2_domain_sf"/>
</dbReference>
<organism evidence="3 4">
    <name type="scientific">Vitis vinifera</name>
    <name type="common">Grape</name>
    <dbReference type="NCBI Taxonomy" id="29760"/>
    <lineage>
        <taxon>Eukaryota</taxon>
        <taxon>Viridiplantae</taxon>
        <taxon>Streptophyta</taxon>
        <taxon>Embryophyta</taxon>
        <taxon>Tracheophyta</taxon>
        <taxon>Spermatophyta</taxon>
        <taxon>Magnoliopsida</taxon>
        <taxon>eudicotyledons</taxon>
        <taxon>Gunneridae</taxon>
        <taxon>Pentapetalae</taxon>
        <taxon>rosids</taxon>
        <taxon>Vitales</taxon>
        <taxon>Vitaceae</taxon>
        <taxon>Viteae</taxon>
        <taxon>Vitis</taxon>
    </lineage>
</organism>
<comment type="similarity">
    <text evidence="1">Belongs to the DOCK family.</text>
</comment>
<evidence type="ECO:0000313" key="3">
    <source>
        <dbReference type="EMBL" id="RVW77034.1"/>
    </source>
</evidence>
<dbReference type="CDD" id="cd08679">
    <property type="entry name" value="C2_DOCK180_related"/>
    <property type="match status" value="1"/>
</dbReference>
<dbReference type="PANTHER" id="PTHR23317">
    <property type="entry name" value="DEDICATOR OF CYTOKINESIS DOCK"/>
    <property type="match status" value="1"/>
</dbReference>
<dbReference type="Gene3D" id="2.60.40.150">
    <property type="entry name" value="C2 domain"/>
    <property type="match status" value="1"/>
</dbReference>
<dbReference type="GO" id="GO:0005085">
    <property type="term" value="F:guanyl-nucleotide exchange factor activity"/>
    <property type="evidence" value="ECO:0007669"/>
    <property type="project" value="InterPro"/>
</dbReference>
<dbReference type="InterPro" id="IPR026960">
    <property type="entry name" value="RVT-Znf"/>
</dbReference>
<protein>
    <submittedName>
        <fullName evidence="3">Guanine nucleotide exchange factor SPIKE 1</fullName>
    </submittedName>
</protein>
<evidence type="ECO:0000259" key="2">
    <source>
        <dbReference type="PROSITE" id="PS51650"/>
    </source>
</evidence>
<dbReference type="InterPro" id="IPR026791">
    <property type="entry name" value="DOCK"/>
</dbReference>
<dbReference type="AlphaFoldDB" id="A0A438GXT6"/>
<dbReference type="GO" id="GO:0007264">
    <property type="term" value="P:small GTPase-mediated signal transduction"/>
    <property type="evidence" value="ECO:0007669"/>
    <property type="project" value="InterPro"/>
</dbReference>
<dbReference type="PROSITE" id="PS51650">
    <property type="entry name" value="C2_DOCK"/>
    <property type="match status" value="1"/>
</dbReference>
<reference evidence="3 4" key="1">
    <citation type="journal article" date="2018" name="PLoS Genet.">
        <title>Population sequencing reveals clonal diversity and ancestral inbreeding in the grapevine cultivar Chardonnay.</title>
        <authorList>
            <person name="Roach M.J."/>
            <person name="Johnson D.L."/>
            <person name="Bohlmann J."/>
            <person name="van Vuuren H.J."/>
            <person name="Jones S.J."/>
            <person name="Pretorius I.S."/>
            <person name="Schmidt S.A."/>
            <person name="Borneman A.R."/>
        </authorList>
    </citation>
    <scope>NUCLEOTIDE SEQUENCE [LARGE SCALE GENOMIC DNA]</scope>
    <source>
        <strain evidence="4">cv. Chardonnay</strain>
        <tissue evidence="3">Leaf</tissue>
    </source>
</reference>